<dbReference type="AlphaFoldDB" id="A0A6J2J9V1"/>
<reference evidence="5" key="1">
    <citation type="submission" date="2025-08" db="UniProtKB">
        <authorList>
            <consortium name="RefSeq"/>
        </authorList>
    </citation>
    <scope>IDENTIFICATION</scope>
    <source>
        <tissue evidence="5">Silk gland</tissue>
    </source>
</reference>
<evidence type="ECO:0000259" key="3">
    <source>
        <dbReference type="Pfam" id="PF03959"/>
    </source>
</evidence>
<accession>A0A6J2J9V1</accession>
<gene>
    <name evidence="5" type="primary">LOC114240006</name>
</gene>
<keyword evidence="2" id="KW-0378">Hydrolase</keyword>
<dbReference type="Proteomes" id="UP000504629">
    <property type="component" value="Unplaced"/>
</dbReference>
<evidence type="ECO:0000256" key="1">
    <source>
        <dbReference type="ARBA" id="ARBA00005863"/>
    </source>
</evidence>
<dbReference type="PANTHER" id="PTHR48070:SF6">
    <property type="entry name" value="ESTERASE OVCA2"/>
    <property type="match status" value="1"/>
</dbReference>
<dbReference type="PANTHER" id="PTHR48070">
    <property type="entry name" value="ESTERASE OVCA2"/>
    <property type="match status" value="1"/>
</dbReference>
<comment type="similarity">
    <text evidence="1">Belongs to the LovG family.</text>
</comment>
<dbReference type="Gene3D" id="3.40.50.1820">
    <property type="entry name" value="alpha/beta hydrolase"/>
    <property type="match status" value="1"/>
</dbReference>
<evidence type="ECO:0000313" key="4">
    <source>
        <dbReference type="Proteomes" id="UP000504629"/>
    </source>
</evidence>
<keyword evidence="4" id="KW-1185">Reference proteome</keyword>
<evidence type="ECO:0000256" key="2">
    <source>
        <dbReference type="ARBA" id="ARBA00022801"/>
    </source>
</evidence>
<dbReference type="GO" id="GO:0032526">
    <property type="term" value="P:response to retinoic acid"/>
    <property type="evidence" value="ECO:0007669"/>
    <property type="project" value="TreeGrafter"/>
</dbReference>
<dbReference type="GO" id="GO:0005737">
    <property type="term" value="C:cytoplasm"/>
    <property type="evidence" value="ECO:0007669"/>
    <property type="project" value="TreeGrafter"/>
</dbReference>
<proteinExistence type="inferred from homology"/>
<dbReference type="OrthoDB" id="414698at2759"/>
<sequence>MVTLKRIVINRNSIFVRAMSEHNSNSNQSENMMDTEQPKLKILAFHGYRQNGTVFRAKIGSFRKAVAKYAQLTFISAPHKVLNDGSGSEDSRSWWFNSEDNTFSGKCLGGPAVGFEETLRLIELVVEEHGPFHGFMGFSQGACLVGLLAAMQQKGYLKYAFDFAIFLSGFRSESLVHKGFYDEDIALPSLHVYGESDSIIPKEMSESLINIFIKPTVSEHSGGHYVTCSDGLKYTYQDFLKSRHQELVEENSSDKNEKT</sequence>
<dbReference type="GO" id="GO:0016787">
    <property type="term" value="F:hydrolase activity"/>
    <property type="evidence" value="ECO:0007669"/>
    <property type="project" value="UniProtKB-KW"/>
</dbReference>
<dbReference type="GeneID" id="114240006"/>
<protein>
    <submittedName>
        <fullName evidence="5">Esterase AGAP003155</fullName>
    </submittedName>
</protein>
<dbReference type="KEGG" id="bman:114240006"/>
<dbReference type="Pfam" id="PF03959">
    <property type="entry name" value="FSH1"/>
    <property type="match status" value="1"/>
</dbReference>
<dbReference type="InterPro" id="IPR005645">
    <property type="entry name" value="FSH-like_dom"/>
</dbReference>
<dbReference type="FunFam" id="3.40.50.1820:FF:000073">
    <property type="entry name" value="esterase OVCA2 isoform X6"/>
    <property type="match status" value="1"/>
</dbReference>
<dbReference type="SUPFAM" id="SSF53474">
    <property type="entry name" value="alpha/beta-Hydrolases"/>
    <property type="match status" value="1"/>
</dbReference>
<name>A0A6J2J9V1_BOMMA</name>
<evidence type="ECO:0000313" key="5">
    <source>
        <dbReference type="RefSeq" id="XP_028026260.1"/>
    </source>
</evidence>
<feature type="domain" description="Serine hydrolase" evidence="3">
    <location>
        <begin position="38"/>
        <end position="226"/>
    </location>
</feature>
<dbReference type="InterPro" id="IPR029058">
    <property type="entry name" value="AB_hydrolase_fold"/>
</dbReference>
<dbReference type="RefSeq" id="XP_028026260.1">
    <property type="nucleotide sequence ID" value="XM_028170459.1"/>
</dbReference>
<dbReference type="InterPro" id="IPR050593">
    <property type="entry name" value="LovG"/>
</dbReference>
<organism evidence="4 5">
    <name type="scientific">Bombyx mandarina</name>
    <name type="common">Wild silk moth</name>
    <name type="synonym">Wild silkworm</name>
    <dbReference type="NCBI Taxonomy" id="7092"/>
    <lineage>
        <taxon>Eukaryota</taxon>
        <taxon>Metazoa</taxon>
        <taxon>Ecdysozoa</taxon>
        <taxon>Arthropoda</taxon>
        <taxon>Hexapoda</taxon>
        <taxon>Insecta</taxon>
        <taxon>Pterygota</taxon>
        <taxon>Neoptera</taxon>
        <taxon>Endopterygota</taxon>
        <taxon>Lepidoptera</taxon>
        <taxon>Glossata</taxon>
        <taxon>Ditrysia</taxon>
        <taxon>Bombycoidea</taxon>
        <taxon>Bombycidae</taxon>
        <taxon>Bombycinae</taxon>
        <taxon>Bombyx</taxon>
    </lineage>
</organism>
<dbReference type="GO" id="GO:0005634">
    <property type="term" value="C:nucleus"/>
    <property type="evidence" value="ECO:0007669"/>
    <property type="project" value="TreeGrafter"/>
</dbReference>